<name>A0A4R6QC45_9FLAO</name>
<evidence type="ECO:0000313" key="1">
    <source>
        <dbReference type="EMBL" id="TDP59526.1"/>
    </source>
</evidence>
<proteinExistence type="predicted"/>
<sequence>MTTTFTTAQKNVTSVKLFVLFVFMFLSTSNVFGQDKKETVTIVEPTTTVTTSENTVATTTTEFAVWFVGSAKSTSQTKSTTLSFGRKQLINSGITTNKVLIKAVLKKIVGQESNIA</sequence>
<dbReference type="AlphaFoldDB" id="A0A4R6QC45"/>
<gene>
    <name evidence="1" type="ORF">BC748_1780</name>
</gene>
<comment type="caution">
    <text evidence="1">The sequence shown here is derived from an EMBL/GenBank/DDBJ whole genome shotgun (WGS) entry which is preliminary data.</text>
</comment>
<dbReference type="Proteomes" id="UP000295260">
    <property type="component" value="Unassembled WGS sequence"/>
</dbReference>
<dbReference type="RefSeq" id="WP_133533054.1">
    <property type="nucleotide sequence ID" value="NZ_SNXR01000013.1"/>
</dbReference>
<reference evidence="1 2" key="1">
    <citation type="submission" date="2019-03" db="EMBL/GenBank/DDBJ databases">
        <title>Genomic Encyclopedia of Archaeal and Bacterial Type Strains, Phase II (KMG-II): from individual species to whole genera.</title>
        <authorList>
            <person name="Goeker M."/>
        </authorList>
    </citation>
    <scope>NUCLEOTIDE SEQUENCE [LARGE SCALE GENOMIC DNA]</scope>
    <source>
        <strain evidence="1 2">DSM 25687</strain>
    </source>
</reference>
<evidence type="ECO:0000313" key="2">
    <source>
        <dbReference type="Proteomes" id="UP000295260"/>
    </source>
</evidence>
<organism evidence="1 2">
    <name type="scientific">Flavobacterium dankookense</name>
    <dbReference type="NCBI Taxonomy" id="706186"/>
    <lineage>
        <taxon>Bacteria</taxon>
        <taxon>Pseudomonadati</taxon>
        <taxon>Bacteroidota</taxon>
        <taxon>Flavobacteriia</taxon>
        <taxon>Flavobacteriales</taxon>
        <taxon>Flavobacteriaceae</taxon>
        <taxon>Flavobacterium</taxon>
    </lineage>
</organism>
<dbReference type="EMBL" id="SNXR01000013">
    <property type="protein sequence ID" value="TDP59526.1"/>
    <property type="molecule type" value="Genomic_DNA"/>
</dbReference>
<keyword evidence="2" id="KW-1185">Reference proteome</keyword>
<protein>
    <submittedName>
        <fullName evidence="1">Uncharacterized protein</fullName>
    </submittedName>
</protein>
<accession>A0A4R6QC45</accession>